<gene>
    <name evidence="1" type="ORF">SAMN04488546_0679</name>
</gene>
<dbReference type="AlphaFoldDB" id="A0A1H9ZMG2"/>
<organism evidence="1 2">
    <name type="scientific">Geodermatophilus poikilotrophus</name>
    <dbReference type="NCBI Taxonomy" id="1333667"/>
    <lineage>
        <taxon>Bacteria</taxon>
        <taxon>Bacillati</taxon>
        <taxon>Actinomycetota</taxon>
        <taxon>Actinomycetes</taxon>
        <taxon>Geodermatophilales</taxon>
        <taxon>Geodermatophilaceae</taxon>
        <taxon>Geodermatophilus</taxon>
    </lineage>
</organism>
<dbReference type="Proteomes" id="UP000198507">
    <property type="component" value="Unassembled WGS sequence"/>
</dbReference>
<name>A0A1H9ZMG2_9ACTN</name>
<keyword evidence="2" id="KW-1185">Reference proteome</keyword>
<accession>A0A1H9ZMG2</accession>
<evidence type="ECO:0000313" key="2">
    <source>
        <dbReference type="Proteomes" id="UP000198507"/>
    </source>
</evidence>
<reference evidence="2" key="1">
    <citation type="submission" date="2016-10" db="EMBL/GenBank/DDBJ databases">
        <authorList>
            <person name="Varghese N."/>
            <person name="Submissions S."/>
        </authorList>
    </citation>
    <scope>NUCLEOTIDE SEQUENCE [LARGE SCALE GENOMIC DNA]</scope>
    <source>
        <strain evidence="2">DSM 44209</strain>
    </source>
</reference>
<proteinExistence type="predicted"/>
<dbReference type="EMBL" id="FOIE01000001">
    <property type="protein sequence ID" value="SES82836.1"/>
    <property type="molecule type" value="Genomic_DNA"/>
</dbReference>
<evidence type="ECO:0000313" key="1">
    <source>
        <dbReference type="EMBL" id="SES82836.1"/>
    </source>
</evidence>
<sequence>MPAVPTVPAALPRLVRRVHVDLGRVRSAACR</sequence>
<protein>
    <submittedName>
        <fullName evidence="1">Uncharacterized protein</fullName>
    </submittedName>
</protein>